<dbReference type="SMART" id="SM00336">
    <property type="entry name" value="BBOX"/>
    <property type="match status" value="1"/>
</dbReference>
<feature type="non-terminal residue" evidence="7">
    <location>
        <position position="421"/>
    </location>
</feature>
<feature type="coiled-coil region" evidence="4">
    <location>
        <begin position="99"/>
        <end position="184"/>
    </location>
</feature>
<dbReference type="PANTHER" id="PTHR24103">
    <property type="entry name" value="E3 UBIQUITIN-PROTEIN LIGASE TRIM"/>
    <property type="match status" value="1"/>
</dbReference>
<feature type="non-terminal residue" evidence="7">
    <location>
        <position position="1"/>
    </location>
</feature>
<evidence type="ECO:0000313" key="7">
    <source>
        <dbReference type="EMBL" id="NWQ84397.1"/>
    </source>
</evidence>
<keyword evidence="4" id="KW-0175">Coiled coil</keyword>
<evidence type="ECO:0000256" key="4">
    <source>
        <dbReference type="SAM" id="Coils"/>
    </source>
</evidence>
<evidence type="ECO:0000256" key="3">
    <source>
        <dbReference type="PROSITE-ProRule" id="PRU00024"/>
    </source>
</evidence>
<keyword evidence="1 3" id="KW-0863">Zinc-finger</keyword>
<dbReference type="InterPro" id="IPR013320">
    <property type="entry name" value="ConA-like_dom_sf"/>
</dbReference>
<dbReference type="AlphaFoldDB" id="A0A7K4SHC4"/>
<comment type="caution">
    <text evidence="7">The sequence shown here is derived from an EMBL/GenBank/DDBJ whole genome shotgun (WGS) entry which is preliminary data.</text>
</comment>
<evidence type="ECO:0000259" key="6">
    <source>
        <dbReference type="PROSITE" id="PS50188"/>
    </source>
</evidence>
<keyword evidence="7" id="KW-0436">Ligase</keyword>
<evidence type="ECO:0000259" key="5">
    <source>
        <dbReference type="PROSITE" id="PS50119"/>
    </source>
</evidence>
<dbReference type="InterPro" id="IPR003877">
    <property type="entry name" value="SPRY_dom"/>
</dbReference>
<dbReference type="SUPFAM" id="SSF57845">
    <property type="entry name" value="B-box zinc-binding domain"/>
    <property type="match status" value="1"/>
</dbReference>
<dbReference type="InterPro" id="IPR003879">
    <property type="entry name" value="Butyrophylin_SPRY"/>
</dbReference>
<dbReference type="OrthoDB" id="1630758at2759"/>
<feature type="domain" description="B box-type" evidence="5">
    <location>
        <begin position="36"/>
        <end position="77"/>
    </location>
</feature>
<dbReference type="Gene3D" id="3.30.160.60">
    <property type="entry name" value="Classic Zinc Finger"/>
    <property type="match status" value="1"/>
</dbReference>
<dbReference type="InterPro" id="IPR000315">
    <property type="entry name" value="Znf_B-box"/>
</dbReference>
<reference evidence="7 8" key="1">
    <citation type="submission" date="2019-09" db="EMBL/GenBank/DDBJ databases">
        <title>Bird 10,000 Genomes (B10K) Project - Family phase.</title>
        <authorList>
            <person name="Zhang G."/>
        </authorList>
    </citation>
    <scope>NUCLEOTIDE SEQUENCE [LARGE SCALE GENOMIC DNA]</scope>
    <source>
        <strain evidence="7">B10K-DU-021-26</strain>
        <tissue evidence="7">Mixed tissue sample</tissue>
    </source>
</reference>
<dbReference type="PROSITE" id="PS50119">
    <property type="entry name" value="ZF_BBOX"/>
    <property type="match status" value="1"/>
</dbReference>
<protein>
    <submittedName>
        <fullName evidence="7">TRI41 ligase</fullName>
    </submittedName>
</protein>
<proteinExistence type="predicted"/>
<dbReference type="InterPro" id="IPR050143">
    <property type="entry name" value="TRIM/RBCC"/>
</dbReference>
<dbReference type="Pfam" id="PF00643">
    <property type="entry name" value="zf-B_box"/>
    <property type="match status" value="1"/>
</dbReference>
<dbReference type="SMART" id="SM00589">
    <property type="entry name" value="PRY"/>
    <property type="match status" value="1"/>
</dbReference>
<dbReference type="Pfam" id="PF13765">
    <property type="entry name" value="PRY"/>
    <property type="match status" value="1"/>
</dbReference>
<name>A0A7K4SHC4_COLPI</name>
<dbReference type="EMBL" id="VYZG01005247">
    <property type="protein sequence ID" value="NWQ84397.1"/>
    <property type="molecule type" value="Genomic_DNA"/>
</dbReference>
<dbReference type="GO" id="GO:0016874">
    <property type="term" value="F:ligase activity"/>
    <property type="evidence" value="ECO:0007669"/>
    <property type="project" value="UniProtKB-KW"/>
</dbReference>
<evidence type="ECO:0000256" key="2">
    <source>
        <dbReference type="ARBA" id="ARBA00022833"/>
    </source>
</evidence>
<dbReference type="InterPro" id="IPR043136">
    <property type="entry name" value="B30.2/SPRY_sf"/>
</dbReference>
<dbReference type="PROSITE" id="PS50188">
    <property type="entry name" value="B302_SPRY"/>
    <property type="match status" value="1"/>
</dbReference>
<dbReference type="InterPro" id="IPR001870">
    <property type="entry name" value="B30.2/SPRY"/>
</dbReference>
<keyword evidence="1 3" id="KW-0479">Metal-binding</keyword>
<keyword evidence="2" id="KW-0862">Zinc</keyword>
<organism evidence="7 8">
    <name type="scientific">Columbina picui</name>
    <name type="common">Picui ground-dove</name>
    <dbReference type="NCBI Taxonomy" id="115618"/>
    <lineage>
        <taxon>Eukaryota</taxon>
        <taxon>Metazoa</taxon>
        <taxon>Chordata</taxon>
        <taxon>Craniata</taxon>
        <taxon>Vertebrata</taxon>
        <taxon>Euteleostomi</taxon>
        <taxon>Archelosauria</taxon>
        <taxon>Archosauria</taxon>
        <taxon>Dinosauria</taxon>
        <taxon>Saurischia</taxon>
        <taxon>Theropoda</taxon>
        <taxon>Coelurosauria</taxon>
        <taxon>Aves</taxon>
        <taxon>Neognathae</taxon>
        <taxon>Neoaves</taxon>
        <taxon>Columbimorphae</taxon>
        <taxon>Columbiformes</taxon>
        <taxon>Columbidae</taxon>
        <taxon>Columbina</taxon>
    </lineage>
</organism>
<dbReference type="SUPFAM" id="SSF49899">
    <property type="entry name" value="Concanavalin A-like lectins/glucanases"/>
    <property type="match status" value="1"/>
</dbReference>
<feature type="domain" description="B30.2/SPRY" evidence="6">
    <location>
        <begin position="236"/>
        <end position="421"/>
    </location>
</feature>
<dbReference type="PRINTS" id="PR01407">
    <property type="entry name" value="BUTYPHLNCDUF"/>
</dbReference>
<accession>A0A7K4SHC4</accession>
<dbReference type="GO" id="GO:0008270">
    <property type="term" value="F:zinc ion binding"/>
    <property type="evidence" value="ECO:0007669"/>
    <property type="project" value="UniProtKB-KW"/>
</dbReference>
<dbReference type="InterPro" id="IPR006574">
    <property type="entry name" value="PRY"/>
</dbReference>
<evidence type="ECO:0000313" key="8">
    <source>
        <dbReference type="Proteomes" id="UP000530263"/>
    </source>
</evidence>
<dbReference type="CDD" id="cd19760">
    <property type="entry name" value="Bbox2_TRIM4-like"/>
    <property type="match status" value="1"/>
</dbReference>
<dbReference type="Proteomes" id="UP000530263">
    <property type="component" value="Unassembled WGS sequence"/>
</dbReference>
<dbReference type="Pfam" id="PF00622">
    <property type="entry name" value="SPRY"/>
    <property type="match status" value="1"/>
</dbReference>
<dbReference type="Gene3D" id="2.60.120.920">
    <property type="match status" value="1"/>
</dbReference>
<sequence length="421" mass="47507">QRNFRPNLQLANMVQIIRQLHPHPQRSGAPVGGNRGPPELCERHQEPLKLFCEVDEEAICVVCRESRGHKQHSVVPLEEVLQEYRNKLQRHLEPLKQKLDAVLKQKSHEEAKITELKEQMRQELQELQSELEALQRFLLGEQVQQLAQLESRFQALLARQGRNVAALDTQRTALERLIAQAQDSARQDGLQLLKDSKGLGFRTPGLWGSGLEGIGTQDPSALGLRTEPPSVLRPFVVMTLRPCCSQPFNPIVPTAEVTLDPESAHPRLALSLDRRSVKLAERRPAAPATKRPEGGDFCVLGLPGFTTGRHYWEVEIAGRRGWAVGAASRRRHNQRPDNREVWCVGSTGKRYQACGGAEQTVLAPGERPRRFGVYLDYERGQLGFYNADTMGHIHTFRAAFRDSVFPFFRVLGRGTRIRICT</sequence>
<gene>
    <name evidence="7" type="primary">Trim41</name>
    <name evidence="7" type="ORF">COLPIC_R01164</name>
</gene>
<keyword evidence="8" id="KW-1185">Reference proteome</keyword>
<evidence type="ECO:0000256" key="1">
    <source>
        <dbReference type="ARBA" id="ARBA00022771"/>
    </source>
</evidence>
<dbReference type="SMART" id="SM00449">
    <property type="entry name" value="SPRY"/>
    <property type="match status" value="1"/>
</dbReference>